<feature type="region of interest" description="Disordered" evidence="1">
    <location>
        <begin position="169"/>
        <end position="211"/>
    </location>
</feature>
<organism evidence="3 4">
    <name type="scientific">Paspalum notatum var. saurae</name>
    <dbReference type="NCBI Taxonomy" id="547442"/>
    <lineage>
        <taxon>Eukaryota</taxon>
        <taxon>Viridiplantae</taxon>
        <taxon>Streptophyta</taxon>
        <taxon>Embryophyta</taxon>
        <taxon>Tracheophyta</taxon>
        <taxon>Spermatophyta</taxon>
        <taxon>Magnoliopsida</taxon>
        <taxon>Liliopsida</taxon>
        <taxon>Poales</taxon>
        <taxon>Poaceae</taxon>
        <taxon>PACMAD clade</taxon>
        <taxon>Panicoideae</taxon>
        <taxon>Andropogonodae</taxon>
        <taxon>Paspaleae</taxon>
        <taxon>Paspalinae</taxon>
        <taxon>Paspalum</taxon>
    </lineage>
</organism>
<name>A0AAQ3XC72_PASNO</name>
<evidence type="ECO:0000313" key="3">
    <source>
        <dbReference type="EMBL" id="WVZ92516.1"/>
    </source>
</evidence>
<dbReference type="Pfam" id="PF14303">
    <property type="entry name" value="NAM-associated"/>
    <property type="match status" value="1"/>
</dbReference>
<proteinExistence type="predicted"/>
<dbReference type="EMBL" id="CP144753">
    <property type="protein sequence ID" value="WVZ92516.1"/>
    <property type="molecule type" value="Genomic_DNA"/>
</dbReference>
<dbReference type="PANTHER" id="PTHR45125">
    <property type="entry name" value="F21J9.4-RELATED"/>
    <property type="match status" value="1"/>
</dbReference>
<sequence length="335" mass="38145">MSTCRKYISVREQIETECGVDHDSDHMPHCRTNAKRLLHQRTLQEGGGGFLKAEDEVICSAFLNVSKDAITGVNQSSGGYYKRIHAYFNDHKPEGSNRSQIAIRNRWGLIQKIHLTRHANSFTSQINDAVKAYEKDEPFLFLHCWKLLRNEAKWNDKVLELNTSAAAVKGATTSEAPSVEIRSGQDKSEEPRPEGRDGAKRKRARGVVDEGSSTAVEVLQQLNDRNEKSEVKQEQQMEEILTLKSNKMKLGEKMYDLHKHDMEVRTKLKEEQLSLSKKDIEVREKQSEAQLLTAEVGIMGADLDKLAPQVRLYYAAMQRQILERRGINMPPNNDN</sequence>
<keyword evidence="4" id="KW-1185">Reference proteome</keyword>
<feature type="domain" description="No apical meristem-associated C-terminal" evidence="2">
    <location>
        <begin position="138"/>
        <end position="321"/>
    </location>
</feature>
<dbReference type="InterPro" id="IPR029466">
    <property type="entry name" value="NAM-associated_C"/>
</dbReference>
<evidence type="ECO:0000313" key="4">
    <source>
        <dbReference type="Proteomes" id="UP001341281"/>
    </source>
</evidence>
<evidence type="ECO:0000256" key="1">
    <source>
        <dbReference type="SAM" id="MobiDB-lite"/>
    </source>
</evidence>
<dbReference type="Proteomes" id="UP001341281">
    <property type="component" value="Chromosome 09"/>
</dbReference>
<protein>
    <recommendedName>
        <fullName evidence="2">No apical meristem-associated C-terminal domain-containing protein</fullName>
    </recommendedName>
</protein>
<evidence type="ECO:0000259" key="2">
    <source>
        <dbReference type="Pfam" id="PF14303"/>
    </source>
</evidence>
<feature type="compositionally biased region" description="Basic and acidic residues" evidence="1">
    <location>
        <begin position="183"/>
        <end position="198"/>
    </location>
</feature>
<reference evidence="3 4" key="1">
    <citation type="submission" date="2024-02" db="EMBL/GenBank/DDBJ databases">
        <title>High-quality chromosome-scale genome assembly of Pensacola bahiagrass (Paspalum notatum Flugge var. saurae).</title>
        <authorList>
            <person name="Vega J.M."/>
            <person name="Podio M."/>
            <person name="Orjuela J."/>
            <person name="Siena L.A."/>
            <person name="Pessino S.C."/>
            <person name="Combes M.C."/>
            <person name="Mariac C."/>
            <person name="Albertini E."/>
            <person name="Pupilli F."/>
            <person name="Ortiz J.P.A."/>
            <person name="Leblanc O."/>
        </authorList>
    </citation>
    <scope>NUCLEOTIDE SEQUENCE [LARGE SCALE GENOMIC DNA]</scope>
    <source>
        <strain evidence="3">R1</strain>
        <tissue evidence="3">Leaf</tissue>
    </source>
</reference>
<gene>
    <name evidence="3" type="ORF">U9M48_038573</name>
</gene>
<accession>A0AAQ3XC72</accession>
<dbReference type="AlphaFoldDB" id="A0AAQ3XC72"/>
<dbReference type="PANTHER" id="PTHR45125:SF40">
    <property type="entry name" value="OS06G0117800 PROTEIN"/>
    <property type="match status" value="1"/>
</dbReference>